<organism evidence="1 2">
    <name type="scientific">Spiromyces aspiralis</name>
    <dbReference type="NCBI Taxonomy" id="68401"/>
    <lineage>
        <taxon>Eukaryota</taxon>
        <taxon>Fungi</taxon>
        <taxon>Fungi incertae sedis</taxon>
        <taxon>Zoopagomycota</taxon>
        <taxon>Kickxellomycotina</taxon>
        <taxon>Kickxellomycetes</taxon>
        <taxon>Kickxellales</taxon>
        <taxon>Kickxellaceae</taxon>
        <taxon>Spiromyces</taxon>
    </lineage>
</organism>
<reference evidence="1" key="1">
    <citation type="submission" date="2022-06" db="EMBL/GenBank/DDBJ databases">
        <title>Phylogenomic reconstructions and comparative analyses of Kickxellomycotina fungi.</title>
        <authorList>
            <person name="Reynolds N.K."/>
            <person name="Stajich J.E."/>
            <person name="Barry K."/>
            <person name="Grigoriev I.V."/>
            <person name="Crous P."/>
            <person name="Smith M.E."/>
        </authorList>
    </citation>
    <scope>NUCLEOTIDE SEQUENCE</scope>
    <source>
        <strain evidence="1">RSA 2271</strain>
    </source>
</reference>
<gene>
    <name evidence="1" type="primary">SET1</name>
    <name evidence="1" type="ORF">EV182_001314</name>
</gene>
<keyword evidence="1" id="KW-0489">Methyltransferase</keyword>
<protein>
    <submittedName>
        <fullName evidence="1">Histone methyltransferase set1</fullName>
        <ecNumber evidence="1">2.1.1.354</ecNumber>
    </submittedName>
</protein>
<evidence type="ECO:0000313" key="1">
    <source>
        <dbReference type="EMBL" id="KAJ1679795.1"/>
    </source>
</evidence>
<sequence>MVAHGMSQLVTEDQIRAHMGQFGYVGHVQLAKDPHTGESLGIARIEYRHHADAPHPRMAANAAIRDGRNARFSDRPLIIEVDCRDRYTRLVQAKLEEIEREQRRKMMDGKTHKPAGDHGSRDVPPGGGALGENKYHAIKISRYCLSISRVRRSEVKDHFHRFSPHRIVHDDRNWYITFHSDRDSHRCQALMDKRPFRGRGNVIEIDLCTERDQPTLARLLGDLQDEAPPRQEKYGSDRASPHSHRRLSTHELTRDASHDSRSRSSRREETMDAAPSKYRKPCDSEAELCKLSQDLLIRDLCQAVMRDIKKRVIRSLVGDNIRTRQQLQERINFDQEEQGEIKLEDSQSLAASVQRTVSSSARTLPKPAAIDSLGPGARHQADPSESAALSSIPKNIRDVIASLPSFRRSRGIGSSSRTGPRDVRGTPNRTMIESFLPSSRTNRDGQSRVLDTMGRKQPDQQESDVGHRLATASRPRRLLRRVEWSDSSSSEDEEQVAGHKQRPDIYEEASDSTEDMSLEPDSSASDMDISAGESDSAYVDMVAPPPGAVVPVKRDRRLLSSAATDALLTKRHKVVKVDGEIAEHRDKIKVLPARPVSPQSLVEGEVVDVTAIEPVSPHKTGSARTEGCYRIPPEEKKKYLPQLHSQLYWMASYFGEMDVAARIRMRVDGKSHAGRRDDVDNMVAPGSLASGTSGGSISRTQRAASRKLRADVSSYCVPAGAGSVNGGAGGADILRFNQLESRTKRLVFSKSPIHDWGLFAVEPIHPGDFVIEYIGERIRQKLADIREERYEKEGIGSSYLFRVDDETVIDATKCGNVARFINHCCDPNCIAKIITAGGTKRIVIYAKQEIAMGEEITYDYKFPPEEEKIPCLCGAANCRGSLN</sequence>
<evidence type="ECO:0000313" key="2">
    <source>
        <dbReference type="Proteomes" id="UP001145114"/>
    </source>
</evidence>
<dbReference type="Proteomes" id="UP001145114">
    <property type="component" value="Unassembled WGS sequence"/>
</dbReference>
<dbReference type="EMBL" id="JAMZIH010000176">
    <property type="protein sequence ID" value="KAJ1679795.1"/>
    <property type="molecule type" value="Genomic_DNA"/>
</dbReference>
<proteinExistence type="predicted"/>
<keyword evidence="1" id="KW-0808">Transferase</keyword>
<name>A0ACC1HWU4_9FUNG</name>
<dbReference type="EC" id="2.1.1.354" evidence="1"/>
<comment type="caution">
    <text evidence="1">The sequence shown here is derived from an EMBL/GenBank/DDBJ whole genome shotgun (WGS) entry which is preliminary data.</text>
</comment>
<accession>A0ACC1HWU4</accession>
<keyword evidence="2" id="KW-1185">Reference proteome</keyword>